<proteinExistence type="predicted"/>
<dbReference type="PANTHER" id="PTHR14226:SF29">
    <property type="entry name" value="NEUROPATHY TARGET ESTERASE SWS"/>
    <property type="match status" value="1"/>
</dbReference>
<dbReference type="SUPFAM" id="SSF52151">
    <property type="entry name" value="FabD/lysophospholipase-like"/>
    <property type="match status" value="1"/>
</dbReference>
<dbReference type="GO" id="GO:0016042">
    <property type="term" value="P:lipid catabolic process"/>
    <property type="evidence" value="ECO:0007669"/>
    <property type="project" value="UniProtKB-UniRule"/>
</dbReference>
<dbReference type="Pfam" id="PF01734">
    <property type="entry name" value="Patatin"/>
    <property type="match status" value="1"/>
</dbReference>
<dbReference type="AlphaFoldDB" id="A0A8J7CC91"/>
<keyword evidence="3 4" id="KW-0443">Lipid metabolism</keyword>
<dbReference type="InterPro" id="IPR002641">
    <property type="entry name" value="PNPLA_dom"/>
</dbReference>
<evidence type="ECO:0000313" key="6">
    <source>
        <dbReference type="EMBL" id="MBD3867137.1"/>
    </source>
</evidence>
<dbReference type="PROSITE" id="PS51635">
    <property type="entry name" value="PNPLA"/>
    <property type="match status" value="1"/>
</dbReference>
<sequence length="349" mass="37548">MRPGLDRPFGGGNRGVGEHDPVGVAVLMRTPWSLKLGLVLGGGAARGLAHVGVIRALQRAGIHIHLVAGTSVGSIIGGAWAATMDIDGLERNLRAILTSEEFRSNRLSFLKESRQQRGGLLYSVGSLIRRGIAYSVSTMRQSFVSAEEFAGILGGMVPDVRIEDCMIPFGAVALDLESGDVVVLRHGSLRKAVAASSAIPGLLPPIRKDGRILIDGGWADKVPVLPAFRMGADVVVAVDISADLDDTQDYRKGTDILVRANAIKDSVLTGFTRGLADVIIEPEVKDIHWADFDSHDICIEAGDAAATQALPAIRELLRQARWRSMIRPRLGKRLAERYLDSDSMHLTLD</sequence>
<feature type="domain" description="PNPLA" evidence="5">
    <location>
        <begin position="38"/>
        <end position="228"/>
    </location>
</feature>
<organism evidence="6 7">
    <name type="scientific">Candidatus Polarisedimenticola svalbardensis</name>
    <dbReference type="NCBI Taxonomy" id="2886004"/>
    <lineage>
        <taxon>Bacteria</taxon>
        <taxon>Pseudomonadati</taxon>
        <taxon>Acidobacteriota</taxon>
        <taxon>Candidatus Polarisedimenticolia</taxon>
        <taxon>Candidatus Polarisedimenticolales</taxon>
        <taxon>Candidatus Polarisedimenticolaceae</taxon>
        <taxon>Candidatus Polarisedimenticola</taxon>
    </lineage>
</organism>
<keyword evidence="1 4" id="KW-0378">Hydrolase</keyword>
<evidence type="ECO:0000256" key="4">
    <source>
        <dbReference type="PROSITE-ProRule" id="PRU01161"/>
    </source>
</evidence>
<evidence type="ECO:0000259" key="5">
    <source>
        <dbReference type="PROSITE" id="PS51635"/>
    </source>
</evidence>
<feature type="active site" description="Nucleophile" evidence="4">
    <location>
        <position position="71"/>
    </location>
</feature>
<reference evidence="6 7" key="1">
    <citation type="submission" date="2020-08" db="EMBL/GenBank/DDBJ databases">
        <title>Acidobacteriota in marine sediments use diverse sulfur dissimilation pathways.</title>
        <authorList>
            <person name="Wasmund K."/>
        </authorList>
    </citation>
    <scope>NUCLEOTIDE SEQUENCE [LARGE SCALE GENOMIC DNA]</scope>
    <source>
        <strain evidence="6">MAG AM4</strain>
    </source>
</reference>
<evidence type="ECO:0000256" key="2">
    <source>
        <dbReference type="ARBA" id="ARBA00022963"/>
    </source>
</evidence>
<keyword evidence="2 4" id="KW-0442">Lipid degradation</keyword>
<protein>
    <submittedName>
        <fullName evidence="6">Patatin-like phospholipase family protein</fullName>
    </submittedName>
</protein>
<gene>
    <name evidence="6" type="ORF">IFK94_03345</name>
</gene>
<dbReference type="EMBL" id="JACXWD010000006">
    <property type="protein sequence ID" value="MBD3867137.1"/>
    <property type="molecule type" value="Genomic_DNA"/>
</dbReference>
<feature type="short sequence motif" description="GXSXG" evidence="4">
    <location>
        <begin position="69"/>
        <end position="73"/>
    </location>
</feature>
<evidence type="ECO:0000313" key="7">
    <source>
        <dbReference type="Proteomes" id="UP000648239"/>
    </source>
</evidence>
<comment type="caution">
    <text evidence="4">Lacks conserved residue(s) required for the propagation of feature annotation.</text>
</comment>
<evidence type="ECO:0000256" key="3">
    <source>
        <dbReference type="ARBA" id="ARBA00023098"/>
    </source>
</evidence>
<dbReference type="GO" id="GO:0016787">
    <property type="term" value="F:hydrolase activity"/>
    <property type="evidence" value="ECO:0007669"/>
    <property type="project" value="UniProtKB-UniRule"/>
</dbReference>
<feature type="active site" description="Proton acceptor" evidence="4">
    <location>
        <position position="215"/>
    </location>
</feature>
<accession>A0A8J7CC91</accession>
<comment type="caution">
    <text evidence="6">The sequence shown here is derived from an EMBL/GenBank/DDBJ whole genome shotgun (WGS) entry which is preliminary data.</text>
</comment>
<dbReference type="InterPro" id="IPR050301">
    <property type="entry name" value="NTE"/>
</dbReference>
<dbReference type="Gene3D" id="3.40.1090.10">
    <property type="entry name" value="Cytosolic phospholipase A2 catalytic domain"/>
    <property type="match status" value="2"/>
</dbReference>
<dbReference type="InterPro" id="IPR016035">
    <property type="entry name" value="Acyl_Trfase/lysoPLipase"/>
</dbReference>
<name>A0A8J7CC91_9BACT</name>
<dbReference type="Proteomes" id="UP000648239">
    <property type="component" value="Unassembled WGS sequence"/>
</dbReference>
<evidence type="ECO:0000256" key="1">
    <source>
        <dbReference type="ARBA" id="ARBA00022801"/>
    </source>
</evidence>
<feature type="short sequence motif" description="DGA/G" evidence="4">
    <location>
        <begin position="215"/>
        <end position="217"/>
    </location>
</feature>
<dbReference type="PANTHER" id="PTHR14226">
    <property type="entry name" value="NEUROPATHY TARGET ESTERASE/SWISS CHEESE D.MELANOGASTER"/>
    <property type="match status" value="1"/>
</dbReference>